<reference evidence="3" key="1">
    <citation type="submission" date="2016-04" db="EMBL/GenBank/DDBJ databases">
        <authorList>
            <person name="Nguyen H.D."/>
            <person name="Samba Siva P."/>
            <person name="Cullis J."/>
            <person name="Levesque C.A."/>
            <person name="Hambleton S."/>
        </authorList>
    </citation>
    <scope>NUCLEOTIDE SEQUENCE</scope>
    <source>
        <strain evidence="3">DAOMC 236416</strain>
    </source>
</reference>
<feature type="region of interest" description="Disordered" evidence="2">
    <location>
        <begin position="176"/>
        <end position="229"/>
    </location>
</feature>
<comment type="caution">
    <text evidence="3">The sequence shown here is derived from an EMBL/GenBank/DDBJ whole genome shotgun (WGS) entry which is preliminary data.</text>
</comment>
<feature type="compositionally biased region" description="Basic and acidic residues" evidence="2">
    <location>
        <begin position="194"/>
        <end position="203"/>
    </location>
</feature>
<evidence type="ECO:0000313" key="3">
    <source>
        <dbReference type="EMBL" id="KAE8236368.1"/>
    </source>
</evidence>
<evidence type="ECO:0000256" key="1">
    <source>
        <dbReference type="SAM" id="Coils"/>
    </source>
</evidence>
<feature type="compositionally biased region" description="Basic residues" evidence="2">
    <location>
        <begin position="287"/>
        <end position="298"/>
    </location>
</feature>
<feature type="coiled-coil region" evidence="1">
    <location>
        <begin position="330"/>
        <end position="369"/>
    </location>
</feature>
<accession>A0A177TLW2</accession>
<feature type="compositionally biased region" description="Polar residues" evidence="2">
    <location>
        <begin position="180"/>
        <end position="190"/>
    </location>
</feature>
<gene>
    <name evidence="3" type="ORF">A4X13_0g9173</name>
</gene>
<keyword evidence="4" id="KW-1185">Reference proteome</keyword>
<proteinExistence type="predicted"/>
<name>A0A177TLW2_9BASI</name>
<feature type="region of interest" description="Disordered" evidence="2">
    <location>
        <begin position="273"/>
        <end position="303"/>
    </location>
</feature>
<reference evidence="3" key="2">
    <citation type="journal article" date="2019" name="IMA Fungus">
        <title>Genome sequencing and comparison of five Tilletia species to identify candidate genes for the detection of regulated species infecting wheat.</title>
        <authorList>
            <person name="Nguyen H.D.T."/>
            <person name="Sultana T."/>
            <person name="Kesanakurti P."/>
            <person name="Hambleton S."/>
        </authorList>
    </citation>
    <scope>NUCLEOTIDE SEQUENCE</scope>
    <source>
        <strain evidence="3">DAOMC 236416</strain>
    </source>
</reference>
<organism evidence="3 4">
    <name type="scientific">Tilletia indica</name>
    <dbReference type="NCBI Taxonomy" id="43049"/>
    <lineage>
        <taxon>Eukaryota</taxon>
        <taxon>Fungi</taxon>
        <taxon>Dikarya</taxon>
        <taxon>Basidiomycota</taxon>
        <taxon>Ustilaginomycotina</taxon>
        <taxon>Exobasidiomycetes</taxon>
        <taxon>Tilletiales</taxon>
        <taxon>Tilletiaceae</taxon>
        <taxon>Tilletia</taxon>
    </lineage>
</organism>
<evidence type="ECO:0000313" key="4">
    <source>
        <dbReference type="Proteomes" id="UP000077521"/>
    </source>
</evidence>
<dbReference type="Proteomes" id="UP000077521">
    <property type="component" value="Unassembled WGS sequence"/>
</dbReference>
<protein>
    <submittedName>
        <fullName evidence="3">Uncharacterized protein</fullName>
    </submittedName>
</protein>
<dbReference type="AlphaFoldDB" id="A0A177TLW2"/>
<sequence length="384" mass="44495">MAKQKKADTAGPVEVKKKKKDKRQRGEWTGEQELALVKLLIENPSYQETLFHIWLPRKMRHLRQDLASKDVVEGSEHIILPMEVDSVLKAIVVQIFGRDGLKSQSDVNSHLRRMRYLYLNHRGMMDPDAQRMLLRDMTSDAEDAKMTQMSQKRRALLTKLPWWDAYHELVLTCERRSKESSIQAPTSKPSETPDAVRSKKGSKDPPNSKPYQTSSTGQYPIKREKQDREEWPQIYTTSVHQVDSDVKEGPSAFRSQLTEPAFSHQQITQVTISASHSDESQADIKPPKRKHASNKTRSSRQPTASIATVGRYRHERNMMRTQLLIEREAIKRLRLEREATKRLELELKEKESERLLKVFSERMDALEDRMMKRLGSLEKNVTGV</sequence>
<keyword evidence="1" id="KW-0175">Coiled coil</keyword>
<dbReference type="EMBL" id="LWDF02002257">
    <property type="protein sequence ID" value="KAE8236368.1"/>
    <property type="molecule type" value="Genomic_DNA"/>
</dbReference>
<feature type="region of interest" description="Disordered" evidence="2">
    <location>
        <begin position="1"/>
        <end position="26"/>
    </location>
</feature>
<evidence type="ECO:0000256" key="2">
    <source>
        <dbReference type="SAM" id="MobiDB-lite"/>
    </source>
</evidence>
<feature type="compositionally biased region" description="Polar residues" evidence="2">
    <location>
        <begin position="209"/>
        <end position="218"/>
    </location>
</feature>